<dbReference type="Proteomes" id="UP000524450">
    <property type="component" value="Unassembled WGS sequence"/>
</dbReference>
<comment type="caution">
    <text evidence="1">The sequence shown here is derived from an EMBL/GenBank/DDBJ whole genome shotgun (WGS) entry which is preliminary data.</text>
</comment>
<evidence type="ECO:0008006" key="3">
    <source>
        <dbReference type="Google" id="ProtNLM"/>
    </source>
</evidence>
<evidence type="ECO:0000313" key="1">
    <source>
        <dbReference type="EMBL" id="MBB4223968.1"/>
    </source>
</evidence>
<proteinExistence type="predicted"/>
<organism evidence="1 2">
    <name type="scientific">Variovorax guangxiensis</name>
    <dbReference type="NCBI Taxonomy" id="1775474"/>
    <lineage>
        <taxon>Bacteria</taxon>
        <taxon>Pseudomonadati</taxon>
        <taxon>Pseudomonadota</taxon>
        <taxon>Betaproteobacteria</taxon>
        <taxon>Burkholderiales</taxon>
        <taxon>Comamonadaceae</taxon>
        <taxon>Variovorax</taxon>
    </lineage>
</organism>
<dbReference type="AlphaFoldDB" id="A0A840G536"/>
<name>A0A840G536_9BURK</name>
<accession>A0A840G536</accession>
<protein>
    <recommendedName>
        <fullName evidence="3">Glycine-rich domain-containing protein-like</fullName>
    </recommendedName>
</protein>
<dbReference type="EMBL" id="JACIFZ010000006">
    <property type="protein sequence ID" value="MBB4223968.1"/>
    <property type="molecule type" value="Genomic_DNA"/>
</dbReference>
<evidence type="ECO:0000313" key="2">
    <source>
        <dbReference type="Proteomes" id="UP000524450"/>
    </source>
</evidence>
<gene>
    <name evidence="1" type="ORF">GGD71_004759</name>
</gene>
<dbReference type="RefSeq" id="WP_260319400.1">
    <property type="nucleotide sequence ID" value="NZ_JACIFZ010000006.1"/>
</dbReference>
<sequence length="294" mass="31102">MTDSTQNKPLEQTIAAIHALDLTPIKFKATRKEDGYGWSASYADQMEVAYKRYLILHAKHPELTLAPEQDVDRFWHMHILDTRKYAADCEATFGYFLHHFPYLGLRGEDDAKALEAAFQQMQRLLAEEFGEPTPAAAKDSAAWCSAEATKTSAAWCSAKAAKTSAAWCSAEATKTSAAWCSAEAAKTSAAWCSAEATKTSAAWCSAEAAKTSAAWCSAEATRTSAAWCSAEAAKTSAAWCSAEAAKTSAAWCSLEAGKAQPQAAWCSLDKEGAVATAATARPSAQAGTGAAANG</sequence>
<reference evidence="1 2" key="1">
    <citation type="submission" date="2020-08" db="EMBL/GenBank/DDBJ databases">
        <title>Genomic Encyclopedia of Type Strains, Phase IV (KMG-V): Genome sequencing to study the core and pangenomes of soil and plant-associated prokaryotes.</title>
        <authorList>
            <person name="Whitman W."/>
        </authorList>
    </citation>
    <scope>NUCLEOTIDE SEQUENCE [LARGE SCALE GENOMIC DNA]</scope>
    <source>
        <strain evidence="1 2">34/80</strain>
    </source>
</reference>